<dbReference type="InterPro" id="IPR036322">
    <property type="entry name" value="WD40_repeat_dom_sf"/>
</dbReference>
<protein>
    <recommendedName>
        <fullName evidence="4">WD40 repeat-like protein</fullName>
    </recommendedName>
</protein>
<evidence type="ECO:0000256" key="1">
    <source>
        <dbReference type="SAM" id="MobiDB-lite"/>
    </source>
</evidence>
<keyword evidence="3" id="KW-1185">Reference proteome</keyword>
<proteinExistence type="predicted"/>
<sequence length="90" mass="9860">MANLGNPSALKPKENQQADESSQQVLAGGQVDRDQLHIIYCLRVTSDRLVTGGYDRTVQVWTKPDMSLSYPALIGHASSVLALYVSVSWI</sequence>
<dbReference type="SUPFAM" id="SSF50978">
    <property type="entry name" value="WD40 repeat-like"/>
    <property type="match status" value="1"/>
</dbReference>
<evidence type="ECO:0000313" key="3">
    <source>
        <dbReference type="Proteomes" id="UP000799779"/>
    </source>
</evidence>
<evidence type="ECO:0008006" key="4">
    <source>
        <dbReference type="Google" id="ProtNLM"/>
    </source>
</evidence>
<dbReference type="OrthoDB" id="5853810at2759"/>
<dbReference type="AlphaFoldDB" id="A0A6A5WMG2"/>
<gene>
    <name evidence="2" type="ORF">P154DRAFT_113091</name>
</gene>
<accession>A0A6A5WMG2</accession>
<feature type="region of interest" description="Disordered" evidence="1">
    <location>
        <begin position="1"/>
        <end position="28"/>
    </location>
</feature>
<organism evidence="2 3">
    <name type="scientific">Amniculicola lignicola CBS 123094</name>
    <dbReference type="NCBI Taxonomy" id="1392246"/>
    <lineage>
        <taxon>Eukaryota</taxon>
        <taxon>Fungi</taxon>
        <taxon>Dikarya</taxon>
        <taxon>Ascomycota</taxon>
        <taxon>Pezizomycotina</taxon>
        <taxon>Dothideomycetes</taxon>
        <taxon>Pleosporomycetidae</taxon>
        <taxon>Pleosporales</taxon>
        <taxon>Amniculicolaceae</taxon>
        <taxon>Amniculicola</taxon>
    </lineage>
</organism>
<name>A0A6A5WMG2_9PLEO</name>
<dbReference type="Gene3D" id="2.130.10.10">
    <property type="entry name" value="YVTN repeat-like/Quinoprotein amine dehydrogenase"/>
    <property type="match status" value="1"/>
</dbReference>
<reference evidence="2" key="1">
    <citation type="journal article" date="2020" name="Stud. Mycol.">
        <title>101 Dothideomycetes genomes: a test case for predicting lifestyles and emergence of pathogens.</title>
        <authorList>
            <person name="Haridas S."/>
            <person name="Albert R."/>
            <person name="Binder M."/>
            <person name="Bloem J."/>
            <person name="Labutti K."/>
            <person name="Salamov A."/>
            <person name="Andreopoulos B."/>
            <person name="Baker S."/>
            <person name="Barry K."/>
            <person name="Bills G."/>
            <person name="Bluhm B."/>
            <person name="Cannon C."/>
            <person name="Castanera R."/>
            <person name="Culley D."/>
            <person name="Daum C."/>
            <person name="Ezra D."/>
            <person name="Gonzalez J."/>
            <person name="Henrissat B."/>
            <person name="Kuo A."/>
            <person name="Liang C."/>
            <person name="Lipzen A."/>
            <person name="Lutzoni F."/>
            <person name="Magnuson J."/>
            <person name="Mondo S."/>
            <person name="Nolan M."/>
            <person name="Ohm R."/>
            <person name="Pangilinan J."/>
            <person name="Park H.-J."/>
            <person name="Ramirez L."/>
            <person name="Alfaro M."/>
            <person name="Sun H."/>
            <person name="Tritt A."/>
            <person name="Yoshinaga Y."/>
            <person name="Zwiers L.-H."/>
            <person name="Turgeon B."/>
            <person name="Goodwin S."/>
            <person name="Spatafora J."/>
            <person name="Crous P."/>
            <person name="Grigoriev I."/>
        </authorList>
    </citation>
    <scope>NUCLEOTIDE SEQUENCE</scope>
    <source>
        <strain evidence="2">CBS 123094</strain>
    </source>
</reference>
<dbReference type="EMBL" id="ML977574">
    <property type="protein sequence ID" value="KAF2003180.1"/>
    <property type="molecule type" value="Genomic_DNA"/>
</dbReference>
<dbReference type="Proteomes" id="UP000799779">
    <property type="component" value="Unassembled WGS sequence"/>
</dbReference>
<dbReference type="InterPro" id="IPR015943">
    <property type="entry name" value="WD40/YVTN_repeat-like_dom_sf"/>
</dbReference>
<evidence type="ECO:0000313" key="2">
    <source>
        <dbReference type="EMBL" id="KAF2003180.1"/>
    </source>
</evidence>